<keyword evidence="6 9" id="KW-1133">Transmembrane helix</keyword>
<feature type="transmembrane region" description="Helical" evidence="9">
    <location>
        <begin position="283"/>
        <end position="301"/>
    </location>
</feature>
<protein>
    <submittedName>
        <fullName evidence="11">Potassium/proton antiporter</fullName>
    </submittedName>
</protein>
<dbReference type="InterPro" id="IPR006037">
    <property type="entry name" value="RCK_C"/>
</dbReference>
<evidence type="ECO:0000256" key="6">
    <source>
        <dbReference type="ARBA" id="ARBA00022989"/>
    </source>
</evidence>
<dbReference type="Gene3D" id="3.30.70.1450">
    <property type="entry name" value="Regulator of K+ conductance, C-terminal domain"/>
    <property type="match status" value="1"/>
</dbReference>
<accession>A0ABZ1BVQ0</accession>
<dbReference type="NCBIfam" id="NF003716">
    <property type="entry name" value="PRK05326.1-3"/>
    <property type="match status" value="1"/>
</dbReference>
<evidence type="ECO:0000256" key="9">
    <source>
        <dbReference type="SAM" id="Phobius"/>
    </source>
</evidence>
<gene>
    <name evidence="11" type="ORF">U7230_11420</name>
</gene>
<reference evidence="11 12" key="1">
    <citation type="journal article" date="2024" name="Front. Microbiol.">
        <title>Novel thermophilic genera Geochorda gen. nov. and Carboxydochorda gen. nov. from the deep terrestrial subsurface reveal the ecophysiological diversity in the class Limnochordia.</title>
        <authorList>
            <person name="Karnachuk O.V."/>
            <person name="Lukina A.P."/>
            <person name="Avakyan M.R."/>
            <person name="Kadnikov V.V."/>
            <person name="Begmatov S."/>
            <person name="Beletsky A.V."/>
            <person name="Vlasova K.G."/>
            <person name="Novikov A.A."/>
            <person name="Shcherbakova V.A."/>
            <person name="Mardanov A.V."/>
            <person name="Ravin N.V."/>
        </authorList>
    </citation>
    <scope>NUCLEOTIDE SEQUENCE [LARGE SCALE GENOMIC DNA]</scope>
    <source>
        <strain evidence="11 12">L945</strain>
    </source>
</reference>
<keyword evidence="7" id="KW-0406">Ion transport</keyword>
<proteinExistence type="predicted"/>
<evidence type="ECO:0000256" key="5">
    <source>
        <dbReference type="ARBA" id="ARBA00022692"/>
    </source>
</evidence>
<evidence type="ECO:0000259" key="10">
    <source>
        <dbReference type="PROSITE" id="PS51202"/>
    </source>
</evidence>
<dbReference type="Pfam" id="PF02080">
    <property type="entry name" value="TrkA_C"/>
    <property type="match status" value="1"/>
</dbReference>
<dbReference type="InterPro" id="IPR036721">
    <property type="entry name" value="RCK_C_sf"/>
</dbReference>
<evidence type="ECO:0000256" key="2">
    <source>
        <dbReference type="ARBA" id="ARBA00022448"/>
    </source>
</evidence>
<dbReference type="Proteomes" id="UP001332192">
    <property type="component" value="Chromosome"/>
</dbReference>
<dbReference type="InterPro" id="IPR038770">
    <property type="entry name" value="Na+/solute_symporter_sf"/>
</dbReference>
<feature type="transmembrane region" description="Helical" evidence="9">
    <location>
        <begin position="38"/>
        <end position="55"/>
    </location>
</feature>
<evidence type="ECO:0000256" key="8">
    <source>
        <dbReference type="ARBA" id="ARBA00023136"/>
    </source>
</evidence>
<feature type="transmembrane region" description="Helical" evidence="9">
    <location>
        <begin position="313"/>
        <end position="335"/>
    </location>
</feature>
<dbReference type="PROSITE" id="PS51202">
    <property type="entry name" value="RCK_C"/>
    <property type="match status" value="1"/>
</dbReference>
<dbReference type="Pfam" id="PF00999">
    <property type="entry name" value="Na_H_Exchanger"/>
    <property type="match status" value="1"/>
</dbReference>
<feature type="transmembrane region" description="Helical" evidence="9">
    <location>
        <begin position="67"/>
        <end position="84"/>
    </location>
</feature>
<dbReference type="EMBL" id="CP141615">
    <property type="protein sequence ID" value="WRP16695.1"/>
    <property type="molecule type" value="Genomic_DNA"/>
</dbReference>
<comment type="subcellular location">
    <subcellularLocation>
        <location evidence="1">Cell membrane</location>
        <topology evidence="1">Multi-pass membrane protein</topology>
    </subcellularLocation>
</comment>
<feature type="transmembrane region" description="Helical" evidence="9">
    <location>
        <begin position="131"/>
        <end position="149"/>
    </location>
</feature>
<dbReference type="Gene3D" id="1.20.1530.20">
    <property type="match status" value="1"/>
</dbReference>
<feature type="transmembrane region" description="Helical" evidence="9">
    <location>
        <begin position="196"/>
        <end position="219"/>
    </location>
</feature>
<dbReference type="InterPro" id="IPR006153">
    <property type="entry name" value="Cation/H_exchanger_TM"/>
</dbReference>
<dbReference type="NCBIfam" id="NF003715">
    <property type="entry name" value="PRK05326.1-2"/>
    <property type="match status" value="1"/>
</dbReference>
<feature type="domain" description="RCK C-terminal" evidence="10">
    <location>
        <begin position="413"/>
        <end position="494"/>
    </location>
</feature>
<evidence type="ECO:0000256" key="4">
    <source>
        <dbReference type="ARBA" id="ARBA00022475"/>
    </source>
</evidence>
<feature type="transmembrane region" description="Helical" evidence="9">
    <location>
        <begin position="373"/>
        <end position="396"/>
    </location>
</feature>
<dbReference type="RefSeq" id="WP_324715967.1">
    <property type="nucleotide sequence ID" value="NZ_CP141615.1"/>
</dbReference>
<evidence type="ECO:0000256" key="3">
    <source>
        <dbReference type="ARBA" id="ARBA00022449"/>
    </source>
</evidence>
<feature type="transmembrane region" description="Helical" evidence="9">
    <location>
        <begin position="13"/>
        <end position="31"/>
    </location>
</feature>
<sequence>MAFDTYEALRSTPIDRILLAASVLVGLSLVFARAAGRLGVPALALFLVVGMLAGSDGPGGIYFDDPWLAQFLGVSALTVILFAGGLDTDWHQVRPVLWPAVALSTAGVALTAALVGLFAAGALGFGLREGLLMGAVISSTDTAAVFMVLRSKKVALRGRLAPLLELESGSNDPMAVFLTTALVQVIMAPGTSPVRLAASFVVQMALGGALGYGLGRAGLLLLHRMRFEQEALYPLLAVTLAVFVYALVAIVGGSGFLAVYVAGLVIGNSGLPYRRFLMRFSDSLAWLGQIVMFLTLGLLVFPREVANVIGPGLALATFLMFVARPVAVLGIVPLFGMRWREALLAAWVGLRGAVPIILATVPTLAGVAGARTIFNVVFFVVLTSALVQGTSVPYVARWLGVAATERVPRRSPLELVPNEAMDSELLELAVPLESPLAGKPVAQLGLPKETLIVMLSRNGQYRVPTGSTRVEAGDMLFILGPRAVLDEVRSRFTVASEPERQGH</sequence>
<keyword evidence="2" id="KW-0813">Transport</keyword>
<keyword evidence="12" id="KW-1185">Reference proteome</keyword>
<name>A0ABZ1BVQ0_9FIRM</name>
<keyword evidence="3" id="KW-0050">Antiport</keyword>
<evidence type="ECO:0000313" key="11">
    <source>
        <dbReference type="EMBL" id="WRP16695.1"/>
    </source>
</evidence>
<dbReference type="PANTHER" id="PTHR32507:SF7">
    <property type="entry name" value="K(+)_H(+) ANTIPORTER NHAP2"/>
    <property type="match status" value="1"/>
</dbReference>
<organism evidence="11 12">
    <name type="scientific">Carboxydichorda subterranea</name>
    <dbReference type="NCBI Taxonomy" id="3109565"/>
    <lineage>
        <taxon>Bacteria</taxon>
        <taxon>Bacillati</taxon>
        <taxon>Bacillota</taxon>
        <taxon>Limnochordia</taxon>
        <taxon>Limnochordales</taxon>
        <taxon>Geochordaceae</taxon>
        <taxon>Carboxydichorda</taxon>
    </lineage>
</organism>
<keyword evidence="5 9" id="KW-0812">Transmembrane</keyword>
<dbReference type="SUPFAM" id="SSF116726">
    <property type="entry name" value="TrkA C-terminal domain-like"/>
    <property type="match status" value="1"/>
</dbReference>
<dbReference type="PANTHER" id="PTHR32507">
    <property type="entry name" value="NA(+)/H(+) ANTIPORTER 1"/>
    <property type="match status" value="1"/>
</dbReference>
<evidence type="ECO:0000256" key="7">
    <source>
        <dbReference type="ARBA" id="ARBA00023065"/>
    </source>
</evidence>
<keyword evidence="4" id="KW-1003">Cell membrane</keyword>
<feature type="transmembrane region" description="Helical" evidence="9">
    <location>
        <begin position="96"/>
        <end position="125"/>
    </location>
</feature>
<feature type="transmembrane region" description="Helical" evidence="9">
    <location>
        <begin position="342"/>
        <end position="361"/>
    </location>
</feature>
<evidence type="ECO:0000256" key="1">
    <source>
        <dbReference type="ARBA" id="ARBA00004651"/>
    </source>
</evidence>
<keyword evidence="8 9" id="KW-0472">Membrane</keyword>
<evidence type="ECO:0000313" key="12">
    <source>
        <dbReference type="Proteomes" id="UP001332192"/>
    </source>
</evidence>